<dbReference type="Proteomes" id="UP001064206">
    <property type="component" value="Chromosome"/>
</dbReference>
<organism evidence="2 3">
    <name type="scientific">Raoultella ornithinolytica</name>
    <name type="common">Klebsiella ornithinolytica</name>
    <dbReference type="NCBI Taxonomy" id="54291"/>
    <lineage>
        <taxon>Bacteria</taxon>
        <taxon>Pseudomonadati</taxon>
        <taxon>Pseudomonadota</taxon>
        <taxon>Gammaproteobacteria</taxon>
        <taxon>Enterobacterales</taxon>
        <taxon>Enterobacteriaceae</taxon>
        <taxon>Klebsiella/Raoultella group</taxon>
        <taxon>Raoultella</taxon>
    </lineage>
</organism>
<name>A0A9Q9MRP0_RAOOR</name>
<dbReference type="RefSeq" id="WP_015584927.1">
    <property type="nucleotide sequence ID" value="NZ_CP080266.1"/>
</dbReference>
<evidence type="ECO:0000313" key="2">
    <source>
        <dbReference type="EMBL" id="UXE36938.1"/>
    </source>
</evidence>
<evidence type="ECO:0000313" key="3">
    <source>
        <dbReference type="Proteomes" id="UP001064206"/>
    </source>
</evidence>
<accession>A0A9Q9MRP0</accession>
<dbReference type="AlphaFoldDB" id="A0A9Q9MRP0"/>
<reference evidence="2" key="1">
    <citation type="submission" date="2022-09" db="EMBL/GenBank/DDBJ databases">
        <title>Multidrug resistance Raoultella ornithinolytica Strain MQB_Silv_108.</title>
        <authorList>
            <person name="Quintela-Baluja M."/>
        </authorList>
    </citation>
    <scope>NUCLEOTIDE SEQUENCE</scope>
    <source>
        <strain evidence="2">MQB_Silv_108</strain>
    </source>
</reference>
<gene>
    <name evidence="2" type="ORF">N2J37_20740</name>
</gene>
<proteinExistence type="predicted"/>
<protein>
    <submittedName>
        <fullName evidence="2">Uncharacterized protein</fullName>
    </submittedName>
</protein>
<sequence>MLRSYGRFSGSPEDIAGRRLPPDPAYGAVQHPRKDADGRPGKRSATGRSLDAPVVREILGEPGGYCRAAAA</sequence>
<dbReference type="EMBL" id="CP104450">
    <property type="protein sequence ID" value="UXE36938.1"/>
    <property type="molecule type" value="Genomic_DNA"/>
</dbReference>
<feature type="region of interest" description="Disordered" evidence="1">
    <location>
        <begin position="1"/>
        <end position="53"/>
    </location>
</feature>
<evidence type="ECO:0000256" key="1">
    <source>
        <dbReference type="SAM" id="MobiDB-lite"/>
    </source>
</evidence>